<name>A0A1V0GPD9_9RHOB</name>
<gene>
    <name evidence="6" type="ORF">A6J80_04225</name>
</gene>
<dbReference type="GO" id="GO:0000155">
    <property type="term" value="F:phosphorelay sensor kinase activity"/>
    <property type="evidence" value="ECO:0007669"/>
    <property type="project" value="InterPro"/>
</dbReference>
<evidence type="ECO:0000256" key="3">
    <source>
        <dbReference type="ARBA" id="ARBA00022553"/>
    </source>
</evidence>
<dbReference type="KEGG" id="pye:A6J80_04225"/>
<dbReference type="CDD" id="cd00130">
    <property type="entry name" value="PAS"/>
    <property type="match status" value="1"/>
</dbReference>
<dbReference type="SUPFAM" id="SSF55785">
    <property type="entry name" value="PYP-like sensor domain (PAS domain)"/>
    <property type="match status" value="1"/>
</dbReference>
<dbReference type="AlphaFoldDB" id="A0A1V0GPD9"/>
<dbReference type="Proteomes" id="UP000191257">
    <property type="component" value="Chromosome"/>
</dbReference>
<dbReference type="EMBL" id="CP020442">
    <property type="protein sequence ID" value="ARC35695.1"/>
    <property type="molecule type" value="Genomic_DNA"/>
</dbReference>
<accession>A0A1V0GPD9</accession>
<evidence type="ECO:0000313" key="7">
    <source>
        <dbReference type="Proteomes" id="UP000191257"/>
    </source>
</evidence>
<sequence length="446" mass="47834">MATSARQGGDDIQLNDAAWLDVLSAVDRTYAELVAHQEQIEARNRELDVLRRFLASVLASVSDVLIVLDRKGQVEEVNASAADCLAISTSALIGRPLSGLVTEATLATLQNGQAEVVRSRRPLTLDLALQTPAGPAPLEAVLSPRLDERGRVAGMVLTGRPVGELRRAYAQLEQSHAEMKAAQAQLVRGEKLASLGRLLAGVAHELNNPISFVYANAHAMERYLGKFETYFARVQAGANREELVALRQELRLDRDIRNLREAVRGARDGAERVRNIVEDLRRLSADGSGEMVAFDLAEIARIGSYWVLRGAGRAVEPQVRGGPVSVRGRPGHIQQVVMNLVQNALDAVADCDSPLIRLTLTTADGLGVLIVSDNGPGVDEATAAMIFDPFFTTKPVGQGTGLGLSISHKIAEEHGGTLAFMPSADPDCPGASFRLELPLATEGGRE</sequence>
<dbReference type="InterPro" id="IPR004358">
    <property type="entry name" value="Sig_transdc_His_kin-like_C"/>
</dbReference>
<evidence type="ECO:0000256" key="2">
    <source>
        <dbReference type="ARBA" id="ARBA00012438"/>
    </source>
</evidence>
<dbReference type="PROSITE" id="PS50112">
    <property type="entry name" value="PAS"/>
    <property type="match status" value="1"/>
</dbReference>
<dbReference type="EC" id="2.7.13.3" evidence="2"/>
<dbReference type="InterPro" id="IPR003661">
    <property type="entry name" value="HisK_dim/P_dom"/>
</dbReference>
<keyword evidence="7" id="KW-1185">Reference proteome</keyword>
<evidence type="ECO:0000259" key="4">
    <source>
        <dbReference type="PROSITE" id="PS50109"/>
    </source>
</evidence>
<comment type="catalytic activity">
    <reaction evidence="1">
        <text>ATP + protein L-histidine = ADP + protein N-phospho-L-histidine.</text>
        <dbReference type="EC" id="2.7.13.3"/>
    </reaction>
</comment>
<reference evidence="6" key="1">
    <citation type="submission" date="2017-12" db="EMBL/GenBank/DDBJ databases">
        <title>FDA dAtabase for Regulatory Grade micrObial Sequences (FDA-ARGOS): Supporting development and validation of Infectious Disease Dx tests.</title>
        <authorList>
            <person name="Campos J."/>
            <person name="Goldberg B."/>
            <person name="Tallon L."/>
            <person name="Sadzewicz L."/>
            <person name="Sengamalay N."/>
            <person name="Ott S."/>
            <person name="Godinez A."/>
            <person name="Nagaraj S."/>
            <person name="Vyas G."/>
            <person name="Aluvathingal J."/>
            <person name="Nadendla S."/>
            <person name="Geyer C."/>
            <person name="Nandy P."/>
            <person name="Hobson J."/>
            <person name="Sichtig H."/>
        </authorList>
    </citation>
    <scope>NUCLEOTIDE SEQUENCE</scope>
    <source>
        <strain evidence="6">FDAARGOS_252</strain>
    </source>
</reference>
<evidence type="ECO:0000259" key="5">
    <source>
        <dbReference type="PROSITE" id="PS50112"/>
    </source>
</evidence>
<keyword evidence="3" id="KW-0597">Phosphoprotein</keyword>
<dbReference type="PANTHER" id="PTHR43065:SF42">
    <property type="entry name" value="TWO-COMPONENT SENSOR PPRA"/>
    <property type="match status" value="1"/>
</dbReference>
<dbReference type="Gene3D" id="1.10.287.130">
    <property type="match status" value="1"/>
</dbReference>
<dbReference type="InterPro" id="IPR000014">
    <property type="entry name" value="PAS"/>
</dbReference>
<feature type="domain" description="PAS" evidence="5">
    <location>
        <begin position="50"/>
        <end position="120"/>
    </location>
</feature>
<dbReference type="InterPro" id="IPR036890">
    <property type="entry name" value="HATPase_C_sf"/>
</dbReference>
<dbReference type="InterPro" id="IPR005467">
    <property type="entry name" value="His_kinase_dom"/>
</dbReference>
<dbReference type="SMART" id="SM00091">
    <property type="entry name" value="PAS"/>
    <property type="match status" value="1"/>
</dbReference>
<dbReference type="PROSITE" id="PS50109">
    <property type="entry name" value="HIS_KIN"/>
    <property type="match status" value="1"/>
</dbReference>
<dbReference type="SUPFAM" id="SSF55874">
    <property type="entry name" value="ATPase domain of HSP90 chaperone/DNA topoisomerase II/histidine kinase"/>
    <property type="match status" value="1"/>
</dbReference>
<dbReference type="InterPro" id="IPR036097">
    <property type="entry name" value="HisK_dim/P_sf"/>
</dbReference>
<dbReference type="Pfam" id="PF02518">
    <property type="entry name" value="HATPase_c"/>
    <property type="match status" value="1"/>
</dbReference>
<dbReference type="STRING" id="147645.A6J80_04225"/>
<evidence type="ECO:0000256" key="1">
    <source>
        <dbReference type="ARBA" id="ARBA00000085"/>
    </source>
</evidence>
<dbReference type="Gene3D" id="3.30.450.20">
    <property type="entry name" value="PAS domain"/>
    <property type="match status" value="1"/>
</dbReference>
<feature type="domain" description="Histidine kinase" evidence="4">
    <location>
        <begin position="201"/>
        <end position="441"/>
    </location>
</feature>
<dbReference type="InterPro" id="IPR003594">
    <property type="entry name" value="HATPase_dom"/>
</dbReference>
<dbReference type="Gene3D" id="3.30.565.10">
    <property type="entry name" value="Histidine kinase-like ATPase, C-terminal domain"/>
    <property type="match status" value="1"/>
</dbReference>
<dbReference type="InterPro" id="IPR013656">
    <property type="entry name" value="PAS_4"/>
</dbReference>
<dbReference type="InterPro" id="IPR035965">
    <property type="entry name" value="PAS-like_dom_sf"/>
</dbReference>
<dbReference type="SMART" id="SM00387">
    <property type="entry name" value="HATPase_c"/>
    <property type="match status" value="1"/>
</dbReference>
<dbReference type="RefSeq" id="WP_080620620.1">
    <property type="nucleotide sequence ID" value="NZ_CAWMZI010000001.1"/>
</dbReference>
<dbReference type="SMART" id="SM00388">
    <property type="entry name" value="HisKA"/>
    <property type="match status" value="1"/>
</dbReference>
<dbReference type="SUPFAM" id="SSF47384">
    <property type="entry name" value="Homodimeric domain of signal transducing histidine kinase"/>
    <property type="match status" value="1"/>
</dbReference>
<proteinExistence type="predicted"/>
<dbReference type="CDD" id="cd00082">
    <property type="entry name" value="HisKA"/>
    <property type="match status" value="1"/>
</dbReference>
<dbReference type="eggNOG" id="COG4191">
    <property type="taxonomic scope" value="Bacteria"/>
</dbReference>
<dbReference type="Pfam" id="PF08448">
    <property type="entry name" value="PAS_4"/>
    <property type="match status" value="1"/>
</dbReference>
<dbReference type="PRINTS" id="PR00344">
    <property type="entry name" value="BCTRLSENSOR"/>
</dbReference>
<evidence type="ECO:0000313" key="6">
    <source>
        <dbReference type="EMBL" id="ARC35695.1"/>
    </source>
</evidence>
<protein>
    <recommendedName>
        <fullName evidence="2">histidine kinase</fullName>
        <ecNumber evidence="2">2.7.13.3</ecNumber>
    </recommendedName>
</protein>
<dbReference type="PANTHER" id="PTHR43065">
    <property type="entry name" value="SENSOR HISTIDINE KINASE"/>
    <property type="match status" value="1"/>
</dbReference>
<organism evidence="6 7">
    <name type="scientific">Paracoccus yeei</name>
    <dbReference type="NCBI Taxonomy" id="147645"/>
    <lineage>
        <taxon>Bacteria</taxon>
        <taxon>Pseudomonadati</taxon>
        <taxon>Pseudomonadota</taxon>
        <taxon>Alphaproteobacteria</taxon>
        <taxon>Rhodobacterales</taxon>
        <taxon>Paracoccaceae</taxon>
        <taxon>Paracoccus</taxon>
    </lineage>
</organism>